<keyword evidence="4" id="KW-0010">Activator</keyword>
<protein>
    <recommendedName>
        <fullName evidence="12">PTS system EIIA component</fullName>
    </recommendedName>
</protein>
<dbReference type="InterPro" id="IPR007737">
    <property type="entry name" value="Mga_HTH"/>
</dbReference>
<dbReference type="PANTHER" id="PTHR30185">
    <property type="entry name" value="CRYPTIC BETA-GLUCOSIDE BGL OPERON ANTITERMINATOR"/>
    <property type="match status" value="1"/>
</dbReference>
<reference evidence="9" key="1">
    <citation type="submission" date="2017-05" db="EMBL/GenBank/DDBJ databases">
        <title>The Genome Sequence of Enterococcus sp. 9D6_DIV0238.</title>
        <authorList>
            <consortium name="The Broad Institute Genomics Platform"/>
            <consortium name="The Broad Institute Genomic Center for Infectious Diseases"/>
            <person name="Earl A."/>
            <person name="Manson A."/>
            <person name="Schwartman J."/>
            <person name="Gilmore M."/>
            <person name="Abouelleil A."/>
            <person name="Cao P."/>
            <person name="Chapman S."/>
            <person name="Cusick C."/>
            <person name="Shea T."/>
            <person name="Young S."/>
            <person name="Neafsey D."/>
            <person name="Nusbaum C."/>
            <person name="Birren B."/>
        </authorList>
    </citation>
    <scope>NUCLEOTIDE SEQUENCE [LARGE SCALE GENOMIC DNA]</scope>
    <source>
        <strain evidence="9">9D6_DIV0238</strain>
    </source>
</reference>
<sequence length="660" mass="76070">MKLTKRENQLLDLLLLQNEYQATTFFGNQLSVSNKTIYSDLKNIQKYLEKTKLTIDRVPRKGIYLIGSHAQKEHLKAVLSNETMVVLENEAFTPAYRQLIILADLLIYEKRGTYEDYAEQFLISKQSIKKDMDEVFTYLKKNGLTVKTGSKQTAQEKETMIQKVFKKYLIGYSKKYHPQAEHDQRDNLTYFSEILDPQIVYQVNLFIEKLMIHTGKVLNDYFVYSLRLSLCILLTRLNLGHHVEEQNEFVFKDLKKMQLYMIALAFSEDMSQELNCVFFKHDIQYLCSLLFAHGVVPGVADLPIDQKLHMITIALIDEMTHLLNVRVDEDEQLYHSLISHIIPMVHRLKNDIYVRNPLKENIKRQYTTMFTLTQFASAVFEKHYGLFLNEDEVSFLTIHFQLAFEKIQLTKHVLIVCGNGLATSELIFNRIKQNLPASVVIEIATEKQIKENPVDDIDLIIAAVPLEISQIPVLHVSALPTADEVAMIAAYLSTMSEHEKTMTYSKKNTTVSLASFIHEDLIFLNMAFNEKKEILNYLIEQYERLGLVEHGFEETIFQREELGNTSIVSGVAIPHGAPDTVKETSLSFMTTKHPVQWDTNAVRLIVTIAIAEKDMAIAKDLVSDLYNVINSKENVQQIIESQNAEELMAYVRRRTAEDVF</sequence>
<dbReference type="InterPro" id="IPR011608">
    <property type="entry name" value="PRD"/>
</dbReference>
<accession>A0A200JDN3</accession>
<evidence type="ECO:0000256" key="5">
    <source>
        <dbReference type="ARBA" id="ARBA00023163"/>
    </source>
</evidence>
<dbReference type="EMBL" id="CP147246">
    <property type="protein sequence ID" value="WYJ92648.1"/>
    <property type="molecule type" value="Genomic_DNA"/>
</dbReference>
<evidence type="ECO:0000313" key="11">
    <source>
        <dbReference type="Proteomes" id="UP000196151"/>
    </source>
</evidence>
<dbReference type="GO" id="GO:0006355">
    <property type="term" value="P:regulation of DNA-templated transcription"/>
    <property type="evidence" value="ECO:0007669"/>
    <property type="project" value="InterPro"/>
</dbReference>
<dbReference type="InterPro" id="IPR016152">
    <property type="entry name" value="PTrfase/Anion_transptr"/>
</dbReference>
<dbReference type="GO" id="GO:0009401">
    <property type="term" value="P:phosphoenolpyruvate-dependent sugar phosphotransferase system"/>
    <property type="evidence" value="ECO:0007669"/>
    <property type="project" value="InterPro"/>
</dbReference>
<dbReference type="Pfam" id="PF05043">
    <property type="entry name" value="Mga"/>
    <property type="match status" value="1"/>
</dbReference>
<dbReference type="Gene3D" id="3.40.50.2300">
    <property type="match status" value="1"/>
</dbReference>
<reference evidence="10" key="2">
    <citation type="submission" date="2017-05" db="EMBL/GenBank/DDBJ databases">
        <authorList>
            <consortium name="The Broad Institute Genomics Platform"/>
            <consortium name="The Broad Institute Genomic Center for Infectious Diseases"/>
            <person name="Earl A."/>
            <person name="Manson A."/>
            <person name="Schwartman J."/>
            <person name="Gilmore M."/>
            <person name="Abouelleil A."/>
            <person name="Cao P."/>
            <person name="Chapman S."/>
            <person name="Cusick C."/>
            <person name="Shea T."/>
            <person name="Young S."/>
            <person name="Neafsey D."/>
            <person name="Nusbaum C."/>
            <person name="Birren B."/>
        </authorList>
    </citation>
    <scope>NUCLEOTIDE SEQUENCE</scope>
    <source>
        <strain evidence="10">9D6_DIV0238</strain>
    </source>
</reference>
<evidence type="ECO:0000256" key="2">
    <source>
        <dbReference type="ARBA" id="ARBA00022737"/>
    </source>
</evidence>
<feature type="domain" description="PRD" evidence="8">
    <location>
        <begin position="303"/>
        <end position="410"/>
    </location>
</feature>
<dbReference type="InterPro" id="IPR036095">
    <property type="entry name" value="PTS_EIIB-like_sf"/>
</dbReference>
<dbReference type="PANTHER" id="PTHR30185:SF12">
    <property type="entry name" value="TRANSCRIPTIONAL REGULATOR MANR"/>
    <property type="match status" value="1"/>
</dbReference>
<dbReference type="Gene3D" id="3.40.930.10">
    <property type="entry name" value="Mannitol-specific EII, Chain A"/>
    <property type="match status" value="1"/>
</dbReference>
<dbReference type="Gene3D" id="1.10.1790.10">
    <property type="entry name" value="PRD domain"/>
    <property type="match status" value="1"/>
</dbReference>
<dbReference type="PROSITE" id="PS51099">
    <property type="entry name" value="PTS_EIIB_TYPE_2"/>
    <property type="match status" value="1"/>
</dbReference>
<keyword evidence="1" id="KW-0808">Transferase</keyword>
<reference evidence="10" key="3">
    <citation type="submission" date="2024-03" db="EMBL/GenBank/DDBJ databases">
        <title>The Genome Sequence of Enterococcus sp. DIV0238c.</title>
        <authorList>
            <consortium name="The Broad Institute Genomics Platform"/>
            <consortium name="The Broad Institute Microbial Omics Core"/>
            <consortium name="The Broad Institute Genomic Center for Infectious Diseases"/>
            <person name="Earl A."/>
            <person name="Manson A."/>
            <person name="Gilmore M."/>
            <person name="Schwartman J."/>
            <person name="Shea T."/>
            <person name="Abouelleil A."/>
            <person name="Cao P."/>
            <person name="Chapman S."/>
            <person name="Cusick C."/>
            <person name="Young S."/>
            <person name="Neafsey D."/>
            <person name="Nusbaum C."/>
            <person name="Birren B."/>
        </authorList>
    </citation>
    <scope>NUCLEOTIDE SEQUENCE</scope>
    <source>
        <strain evidence="10">9D6_DIV0238</strain>
    </source>
</reference>
<dbReference type="InterPro" id="IPR050661">
    <property type="entry name" value="BglG_antiterminators"/>
</dbReference>
<evidence type="ECO:0000256" key="4">
    <source>
        <dbReference type="ARBA" id="ARBA00023159"/>
    </source>
</evidence>
<dbReference type="InterPro" id="IPR036388">
    <property type="entry name" value="WH-like_DNA-bd_sf"/>
</dbReference>
<gene>
    <name evidence="10" type="ORF">A5889_000127</name>
    <name evidence="9" type="ORF">A5889_000818</name>
</gene>
<evidence type="ECO:0000259" key="7">
    <source>
        <dbReference type="PROSITE" id="PS51099"/>
    </source>
</evidence>
<evidence type="ECO:0008006" key="12">
    <source>
        <dbReference type="Google" id="ProtNLM"/>
    </source>
</evidence>
<dbReference type="EMBL" id="NIBQ01000001">
    <property type="protein sequence ID" value="OUZ35342.1"/>
    <property type="molecule type" value="Genomic_DNA"/>
</dbReference>
<evidence type="ECO:0000313" key="10">
    <source>
        <dbReference type="EMBL" id="WYJ92648.1"/>
    </source>
</evidence>
<dbReference type="Pfam" id="PF00874">
    <property type="entry name" value="PRD"/>
    <property type="match status" value="1"/>
</dbReference>
<evidence type="ECO:0000259" key="6">
    <source>
        <dbReference type="PROSITE" id="PS51094"/>
    </source>
</evidence>
<keyword evidence="2" id="KW-0677">Repeat</keyword>
<evidence type="ECO:0000256" key="1">
    <source>
        <dbReference type="ARBA" id="ARBA00022679"/>
    </source>
</evidence>
<dbReference type="CDD" id="cd00211">
    <property type="entry name" value="PTS_IIA_fru"/>
    <property type="match status" value="1"/>
</dbReference>
<dbReference type="Pfam" id="PF00359">
    <property type="entry name" value="PTS_EIIA_2"/>
    <property type="match status" value="1"/>
</dbReference>
<evidence type="ECO:0000256" key="3">
    <source>
        <dbReference type="ARBA" id="ARBA00023015"/>
    </source>
</evidence>
<dbReference type="CDD" id="cd05568">
    <property type="entry name" value="PTS_IIB_bgl_like"/>
    <property type="match status" value="1"/>
</dbReference>
<evidence type="ECO:0000259" key="8">
    <source>
        <dbReference type="PROSITE" id="PS51372"/>
    </source>
</evidence>
<proteinExistence type="predicted"/>
<dbReference type="Gene3D" id="1.10.10.10">
    <property type="entry name" value="Winged helix-like DNA-binding domain superfamily/Winged helix DNA-binding domain"/>
    <property type="match status" value="1"/>
</dbReference>
<keyword evidence="11" id="KW-1185">Reference proteome</keyword>
<name>A0A200JDN3_9ENTE</name>
<feature type="domain" description="PTS EIIB type-2" evidence="7">
    <location>
        <begin position="411"/>
        <end position="500"/>
    </location>
</feature>
<dbReference type="InterPro" id="IPR036634">
    <property type="entry name" value="PRD_sf"/>
</dbReference>
<dbReference type="Proteomes" id="UP000196151">
    <property type="component" value="Chromosome"/>
</dbReference>
<evidence type="ECO:0000313" key="9">
    <source>
        <dbReference type="EMBL" id="OUZ35342.1"/>
    </source>
</evidence>
<dbReference type="GO" id="GO:0008982">
    <property type="term" value="F:protein-N(PI)-phosphohistidine-sugar phosphotransferase activity"/>
    <property type="evidence" value="ECO:0007669"/>
    <property type="project" value="InterPro"/>
</dbReference>
<dbReference type="AlphaFoldDB" id="A0A200JDN3"/>
<dbReference type="PROSITE" id="PS51372">
    <property type="entry name" value="PRD_2"/>
    <property type="match status" value="1"/>
</dbReference>
<keyword evidence="3" id="KW-0805">Transcription regulation</keyword>
<dbReference type="SUPFAM" id="SSF55804">
    <property type="entry name" value="Phoshotransferase/anion transport protein"/>
    <property type="match status" value="1"/>
</dbReference>
<dbReference type="RefSeq" id="WP_176372770.1">
    <property type="nucleotide sequence ID" value="NZ_CP147246.1"/>
</dbReference>
<dbReference type="SUPFAM" id="SSF63520">
    <property type="entry name" value="PTS-regulatory domain, PRD"/>
    <property type="match status" value="2"/>
</dbReference>
<organism evidence="9">
    <name type="scientific">Candidatus Enterococcus dunnyi</name>
    <dbReference type="NCBI Taxonomy" id="1834192"/>
    <lineage>
        <taxon>Bacteria</taxon>
        <taxon>Bacillati</taxon>
        <taxon>Bacillota</taxon>
        <taxon>Bacilli</taxon>
        <taxon>Lactobacillales</taxon>
        <taxon>Enterococcaceae</taxon>
        <taxon>Enterococcus</taxon>
    </lineage>
</organism>
<dbReference type="InterPro" id="IPR002178">
    <property type="entry name" value="PTS_EIIA_type-2_dom"/>
</dbReference>
<dbReference type="SUPFAM" id="SSF52794">
    <property type="entry name" value="PTS system IIB component-like"/>
    <property type="match status" value="1"/>
</dbReference>
<dbReference type="PROSITE" id="PS51094">
    <property type="entry name" value="PTS_EIIA_TYPE_2"/>
    <property type="match status" value="1"/>
</dbReference>
<dbReference type="InterPro" id="IPR013011">
    <property type="entry name" value="PTS_EIIB_2"/>
</dbReference>
<keyword evidence="5" id="KW-0804">Transcription</keyword>
<feature type="domain" description="PTS EIIA type-2" evidence="6">
    <location>
        <begin position="515"/>
        <end position="654"/>
    </location>
</feature>